<evidence type="ECO:0000313" key="5">
    <source>
        <dbReference type="EMBL" id="MBC8540381.1"/>
    </source>
</evidence>
<evidence type="ECO:0000256" key="2">
    <source>
        <dbReference type="ARBA" id="ARBA00010742"/>
    </source>
</evidence>
<evidence type="ECO:0000256" key="4">
    <source>
        <dbReference type="SAM" id="SignalP"/>
    </source>
</evidence>
<gene>
    <name evidence="5" type="ORF">H8698_05270</name>
</gene>
<dbReference type="Gene3D" id="3.40.190.10">
    <property type="entry name" value="Periplasmic binding protein-like II"/>
    <property type="match status" value="2"/>
</dbReference>
<evidence type="ECO:0000313" key="6">
    <source>
        <dbReference type="Proteomes" id="UP000611762"/>
    </source>
</evidence>
<keyword evidence="6" id="KW-1185">Reference proteome</keyword>
<keyword evidence="3 4" id="KW-0732">Signal</keyword>
<comment type="similarity">
    <text evidence="2">Belongs to the bacterial solute-binding protein SsuA/TauA family.</text>
</comment>
<dbReference type="PROSITE" id="PS51257">
    <property type="entry name" value="PROKAR_LIPOPROTEIN"/>
    <property type="match status" value="1"/>
</dbReference>
<name>A0A926HZ19_9FIRM</name>
<comment type="caution">
    <text evidence="5">The sequence shown here is derived from an EMBL/GenBank/DDBJ whole genome shotgun (WGS) entry which is preliminary data.</text>
</comment>
<dbReference type="PANTHER" id="PTHR30024:SF47">
    <property type="entry name" value="TAURINE-BINDING PERIPLASMIC PROTEIN"/>
    <property type="match status" value="1"/>
</dbReference>
<dbReference type="RefSeq" id="WP_249311545.1">
    <property type="nucleotide sequence ID" value="NZ_JACRSU010000002.1"/>
</dbReference>
<comment type="subcellular location">
    <subcellularLocation>
        <location evidence="1">Periplasm</location>
    </subcellularLocation>
</comment>
<protein>
    <submittedName>
        <fullName evidence="5">ABC transporter substrate-binding protein</fullName>
    </submittedName>
</protein>
<reference evidence="5" key="1">
    <citation type="submission" date="2020-08" db="EMBL/GenBank/DDBJ databases">
        <title>Genome public.</title>
        <authorList>
            <person name="Liu C."/>
            <person name="Sun Q."/>
        </authorList>
    </citation>
    <scope>NUCLEOTIDE SEQUENCE</scope>
    <source>
        <strain evidence="5">H8</strain>
    </source>
</reference>
<sequence length="338" mass="37298">MKKLGIMLMCALMMVSFTACGGSATSDTKEAEKKLDKVRLGEVTHSVFYAPQYAAISLGFFADEGIEIELSNLGGADKVMSALLSNQIDIGFCGPEASIYVYNEGREDYPEVFAQMTKRDGSFLVGKEKPDTFDWNQLKGKTVIPGRKGGVPYMTFEYLLKEKRLDPANDLNLDDSIQFSLMAGAFSGSDAEYVTLFEPTASMIEQENKGYILASIGQESGEIPYTAYCAKKSYIGKNEDLVQRFTNAIYKGLKWVNENSAEEVAKVIADSFPDSDVTLLTTVVQRYKDIDSWKVEPVLEQTAFDKLQTVMESAGELSTKAPYDKVVNNKFANAVLGK</sequence>
<dbReference type="Proteomes" id="UP000611762">
    <property type="component" value="Unassembled WGS sequence"/>
</dbReference>
<dbReference type="GO" id="GO:0042597">
    <property type="term" value="C:periplasmic space"/>
    <property type="evidence" value="ECO:0007669"/>
    <property type="project" value="UniProtKB-SubCell"/>
</dbReference>
<dbReference type="AlphaFoldDB" id="A0A926HZ19"/>
<dbReference type="Pfam" id="PF13379">
    <property type="entry name" value="NMT1_2"/>
    <property type="match status" value="1"/>
</dbReference>
<dbReference type="EMBL" id="JACRSU010000002">
    <property type="protein sequence ID" value="MBC8540381.1"/>
    <property type="molecule type" value="Genomic_DNA"/>
</dbReference>
<organism evidence="5 6">
    <name type="scientific">Congzhengia minquanensis</name>
    <dbReference type="NCBI Taxonomy" id="2763657"/>
    <lineage>
        <taxon>Bacteria</taxon>
        <taxon>Bacillati</taxon>
        <taxon>Bacillota</taxon>
        <taxon>Clostridia</taxon>
        <taxon>Eubacteriales</taxon>
        <taxon>Oscillospiraceae</taxon>
        <taxon>Congzhengia</taxon>
    </lineage>
</organism>
<feature type="chain" id="PRO_5039697056" evidence="4">
    <location>
        <begin position="22"/>
        <end position="338"/>
    </location>
</feature>
<dbReference type="SUPFAM" id="SSF53850">
    <property type="entry name" value="Periplasmic binding protein-like II"/>
    <property type="match status" value="1"/>
</dbReference>
<evidence type="ECO:0000256" key="1">
    <source>
        <dbReference type="ARBA" id="ARBA00004418"/>
    </source>
</evidence>
<accession>A0A926HZ19</accession>
<feature type="signal peptide" evidence="4">
    <location>
        <begin position="1"/>
        <end position="21"/>
    </location>
</feature>
<dbReference type="PANTHER" id="PTHR30024">
    <property type="entry name" value="ALIPHATIC SULFONATES-BINDING PROTEIN-RELATED"/>
    <property type="match status" value="1"/>
</dbReference>
<proteinExistence type="inferred from homology"/>
<evidence type="ECO:0000256" key="3">
    <source>
        <dbReference type="ARBA" id="ARBA00022729"/>
    </source>
</evidence>